<dbReference type="Proteomes" id="UP000093592">
    <property type="component" value="Unassembled WGS sequence"/>
</dbReference>
<proteinExistence type="predicted"/>
<accession>A0A1A2ZE53</accession>
<dbReference type="SUPFAM" id="SSF55486">
    <property type="entry name" value="Metalloproteases ('zincins'), catalytic domain"/>
    <property type="match status" value="1"/>
</dbReference>
<name>A0A1A2ZE53_9MYCO</name>
<evidence type="ECO:0000313" key="2">
    <source>
        <dbReference type="Proteomes" id="UP000093592"/>
    </source>
</evidence>
<dbReference type="EMBL" id="LZKJ01000081">
    <property type="protein sequence ID" value="OBI47953.1"/>
    <property type="molecule type" value="Genomic_DNA"/>
</dbReference>
<dbReference type="InterPro" id="IPR038555">
    <property type="entry name" value="Zincin_1_sf"/>
</dbReference>
<evidence type="ECO:0008006" key="3">
    <source>
        <dbReference type="Google" id="ProtNLM"/>
    </source>
</evidence>
<dbReference type="Pfam" id="PF06262">
    <property type="entry name" value="Zincin_1"/>
    <property type="match status" value="1"/>
</dbReference>
<gene>
    <name evidence="1" type="ORF">A5707_18770</name>
</gene>
<comment type="caution">
    <text evidence="1">The sequence shown here is derived from an EMBL/GenBank/DDBJ whole genome shotgun (WGS) entry which is preliminary data.</text>
</comment>
<reference evidence="2" key="1">
    <citation type="submission" date="2016-06" db="EMBL/GenBank/DDBJ databases">
        <authorList>
            <person name="Sutton G."/>
            <person name="Brinkac L."/>
            <person name="Sanka R."/>
            <person name="Adams M."/>
            <person name="Lau E."/>
            <person name="Sam S."/>
            <person name="Sreng N."/>
            <person name="Him V."/>
            <person name="Kerleguer A."/>
            <person name="Cheng S."/>
        </authorList>
    </citation>
    <scope>NUCLEOTIDE SEQUENCE [LARGE SCALE GENOMIC DNA]</scope>
    <source>
        <strain evidence="2">E861</strain>
    </source>
</reference>
<dbReference type="InterPro" id="IPR010428">
    <property type="entry name" value="Zincin_1"/>
</dbReference>
<dbReference type="OrthoDB" id="9806895at2"/>
<evidence type="ECO:0000313" key="1">
    <source>
        <dbReference type="EMBL" id="OBI47953.1"/>
    </source>
</evidence>
<dbReference type="Gene3D" id="3.30.2010.20">
    <property type="match status" value="1"/>
</dbReference>
<protein>
    <recommendedName>
        <fullName evidence="3">Metallopeptidase family protein</fullName>
    </recommendedName>
</protein>
<sequence>MAVRMGPQRFDELLSDALDLIPPELAAVMDNVVVLVADRHPDDAELLGLYEGVALTERDSNYAGSLPDTITIYRDALLDICDSDDEVVDEVKITVIHEIAHHFGIDDDRLHDLGWA</sequence>
<dbReference type="CDD" id="cd12952">
    <property type="entry name" value="MMP_ACEL2062"/>
    <property type="match status" value="1"/>
</dbReference>
<organism evidence="1 2">
    <name type="scientific">Mycobacterium kyorinense</name>
    <dbReference type="NCBI Taxonomy" id="487514"/>
    <lineage>
        <taxon>Bacteria</taxon>
        <taxon>Bacillati</taxon>
        <taxon>Actinomycetota</taxon>
        <taxon>Actinomycetes</taxon>
        <taxon>Mycobacteriales</taxon>
        <taxon>Mycobacteriaceae</taxon>
        <taxon>Mycobacterium</taxon>
    </lineage>
</organism>
<dbReference type="AlphaFoldDB" id="A0A1A2ZE53"/>